<evidence type="ECO:0000313" key="6">
    <source>
        <dbReference type="Proteomes" id="UP000815325"/>
    </source>
</evidence>
<keyword evidence="6" id="KW-1185">Reference proteome</keyword>
<dbReference type="InterPro" id="IPR045129">
    <property type="entry name" value="RNF123/RKP/RSPRY1"/>
</dbReference>
<proteinExistence type="predicted"/>
<feature type="region of interest" description="Disordered" evidence="4">
    <location>
        <begin position="268"/>
        <end position="306"/>
    </location>
</feature>
<reference evidence="5" key="1">
    <citation type="submission" date="2017-08" db="EMBL/GenBank/DDBJ databases">
        <authorList>
            <person name="Polle J.E."/>
            <person name="Barry K."/>
            <person name="Cushman J."/>
            <person name="Schmutz J."/>
            <person name="Tran D."/>
            <person name="Hathwaick L.T."/>
            <person name="Yim W.C."/>
            <person name="Jenkins J."/>
            <person name="Mckie-Krisberg Z.M."/>
            <person name="Prochnik S."/>
            <person name="Lindquist E."/>
            <person name="Dockter R.B."/>
            <person name="Adam C."/>
            <person name="Molina H."/>
            <person name="Bunkerborg J."/>
            <person name="Jin E."/>
            <person name="Buchheim M."/>
            <person name="Magnuson J."/>
        </authorList>
    </citation>
    <scope>NUCLEOTIDE SEQUENCE</scope>
    <source>
        <strain evidence="5">CCAP 19/18</strain>
    </source>
</reference>
<gene>
    <name evidence="5" type="ORF">DUNSADRAFT_16115</name>
</gene>
<keyword evidence="1" id="KW-0479">Metal-binding</keyword>
<dbReference type="EMBL" id="MU069508">
    <property type="protein sequence ID" value="KAF5840600.1"/>
    <property type="molecule type" value="Genomic_DNA"/>
</dbReference>
<dbReference type="Proteomes" id="UP000815325">
    <property type="component" value="Unassembled WGS sequence"/>
</dbReference>
<evidence type="ECO:0000313" key="5">
    <source>
        <dbReference type="EMBL" id="KAF5840600.1"/>
    </source>
</evidence>
<dbReference type="PANTHER" id="PTHR13363">
    <property type="entry name" value="RING FINGER AND SRY DOMAIN-CONTAINING"/>
    <property type="match status" value="1"/>
</dbReference>
<feature type="region of interest" description="Disordered" evidence="4">
    <location>
        <begin position="112"/>
        <end position="171"/>
    </location>
</feature>
<feature type="compositionally biased region" description="Low complexity" evidence="4">
    <location>
        <begin position="268"/>
        <end position="294"/>
    </location>
</feature>
<sequence length="477" mass="52073">MASYDSGMLSAGGVADQQQGWLQSLHPCARLLLGCGAVCSSGDVIAGAEGEDCGPEWGLLARFKRSWIPELINTALILYSWRVGLSLKTVSTISNNLSASIQNLNEVERQMSRVQQQQRVHEQQQHWEREQQQQAAAAAGEEEDWAPDIERREGGLGTEAGRRRGRQTPGQQLQETLNYLQEARNVLREDVSSNVRYMRMLKAVFFSGWKREALLALSGWLSRGLLASSDKGALLGYMPSVYMEVVMDVMNTLCKSEDEDLSQLLLRSSAQQPTRTITQPITEPQGGPEPMDTGPDGEEDGGQQGYTPALLDSVHMLVGVLADPRVAHPDAKEQIMATLTTMLGHRIILGAVEEVELHPRAGKGPRFVSMVVTAFDSQDWHPITNLLKRITVGHGFGHQGLHAGKLVAEKKAGAIRPGSRQGSGPYPSPVLQGMMAEVLSSGSEASKRFLNRLFSTLGWALTEFSVTGVLGIDNPKL</sequence>
<keyword evidence="3" id="KW-0862">Zinc</keyword>
<dbReference type="PANTHER" id="PTHR13363:SF5">
    <property type="entry name" value="E3 UBIQUITIN-PROTEIN LIGASE RNF123"/>
    <property type="match status" value="1"/>
</dbReference>
<comment type="caution">
    <text evidence="5">The sequence shown here is derived from an EMBL/GenBank/DDBJ whole genome shotgun (WGS) entry which is preliminary data.</text>
</comment>
<organism evidence="5 6">
    <name type="scientific">Dunaliella salina</name>
    <name type="common">Green alga</name>
    <name type="synonym">Protococcus salinus</name>
    <dbReference type="NCBI Taxonomy" id="3046"/>
    <lineage>
        <taxon>Eukaryota</taxon>
        <taxon>Viridiplantae</taxon>
        <taxon>Chlorophyta</taxon>
        <taxon>core chlorophytes</taxon>
        <taxon>Chlorophyceae</taxon>
        <taxon>CS clade</taxon>
        <taxon>Chlamydomonadales</taxon>
        <taxon>Dunaliellaceae</taxon>
        <taxon>Dunaliella</taxon>
    </lineage>
</organism>
<evidence type="ECO:0000256" key="2">
    <source>
        <dbReference type="ARBA" id="ARBA00022771"/>
    </source>
</evidence>
<accession>A0ABQ7H197</accession>
<feature type="compositionally biased region" description="Basic and acidic residues" evidence="4">
    <location>
        <begin position="119"/>
        <end position="131"/>
    </location>
</feature>
<evidence type="ECO:0000256" key="3">
    <source>
        <dbReference type="ARBA" id="ARBA00022833"/>
    </source>
</evidence>
<evidence type="ECO:0000256" key="4">
    <source>
        <dbReference type="SAM" id="MobiDB-lite"/>
    </source>
</evidence>
<keyword evidence="2" id="KW-0863">Zinc-finger</keyword>
<name>A0ABQ7H197_DUNSA</name>
<evidence type="ECO:0000256" key="1">
    <source>
        <dbReference type="ARBA" id="ARBA00022723"/>
    </source>
</evidence>
<protein>
    <submittedName>
        <fullName evidence="5">Uncharacterized protein</fullName>
    </submittedName>
</protein>